<proteinExistence type="predicted"/>
<protein>
    <submittedName>
        <fullName evidence="2">Uncharacterized protein</fullName>
    </submittedName>
</protein>
<dbReference type="InParanoid" id="A0A218Z4W0"/>
<dbReference type="Proteomes" id="UP000242519">
    <property type="component" value="Unassembled WGS sequence"/>
</dbReference>
<feature type="compositionally biased region" description="Basic and acidic residues" evidence="1">
    <location>
        <begin position="27"/>
        <end position="47"/>
    </location>
</feature>
<keyword evidence="3" id="KW-1185">Reference proteome</keyword>
<dbReference type="AlphaFoldDB" id="A0A218Z4W0"/>
<evidence type="ECO:0000313" key="3">
    <source>
        <dbReference type="Proteomes" id="UP000242519"/>
    </source>
</evidence>
<comment type="caution">
    <text evidence="2">The sequence shown here is derived from an EMBL/GenBank/DDBJ whole genome shotgun (WGS) entry which is preliminary data.</text>
</comment>
<name>A0A218Z4W0_9HELO</name>
<feature type="region of interest" description="Disordered" evidence="1">
    <location>
        <begin position="24"/>
        <end position="74"/>
    </location>
</feature>
<dbReference type="EMBL" id="MZNU01000196">
    <property type="protein sequence ID" value="OWP03131.1"/>
    <property type="molecule type" value="Genomic_DNA"/>
</dbReference>
<organism evidence="2 3">
    <name type="scientific">Diplocarpon coronariae</name>
    <dbReference type="NCBI Taxonomy" id="2795749"/>
    <lineage>
        <taxon>Eukaryota</taxon>
        <taxon>Fungi</taxon>
        <taxon>Dikarya</taxon>
        <taxon>Ascomycota</taxon>
        <taxon>Pezizomycotina</taxon>
        <taxon>Leotiomycetes</taxon>
        <taxon>Helotiales</taxon>
        <taxon>Drepanopezizaceae</taxon>
        <taxon>Diplocarpon</taxon>
    </lineage>
</organism>
<evidence type="ECO:0000256" key="1">
    <source>
        <dbReference type="SAM" id="MobiDB-lite"/>
    </source>
</evidence>
<sequence length="305" mass="33405">MDPYNDPLKRLYKARFSTINLGLRSESVAEKASPEKFREEVVAKDQSSRTPTQSTFAESSVQEYDEESDGETTPTQAKFANLPVQRASTGGIPEPSKAAGDSATIRASTETFRHLASTDAFSSNPGTSVRALKRGVGYPSPVVGEASSSASDFRAVSSLLLEEHLSRRQSSSRFSLLEISSSFKEFRDATKEKLVKKSKVMQDLNRYSLVEAQPSWPVDPSIVETTGGLAAKPGVRIATQEEKAMRPPSMGVVVATRVSPVDYVPLCQVHESSSYRKSHASVYALRSHQMRCLRGDDRMGRVCCD</sequence>
<feature type="compositionally biased region" description="Polar residues" evidence="1">
    <location>
        <begin position="48"/>
        <end position="62"/>
    </location>
</feature>
<reference evidence="2 3" key="1">
    <citation type="submission" date="2017-04" db="EMBL/GenBank/DDBJ databases">
        <title>Draft genome sequence of Marssonina coronaria NL1: causal agent of apple blotch.</title>
        <authorList>
            <person name="Cheng Q."/>
        </authorList>
    </citation>
    <scope>NUCLEOTIDE SEQUENCE [LARGE SCALE GENOMIC DNA]</scope>
    <source>
        <strain evidence="2 3">NL1</strain>
    </source>
</reference>
<evidence type="ECO:0000313" key="2">
    <source>
        <dbReference type="EMBL" id="OWP03131.1"/>
    </source>
</evidence>
<gene>
    <name evidence="2" type="ORF">B2J93_6770</name>
</gene>
<accession>A0A218Z4W0</accession>